<evidence type="ECO:0000313" key="8">
    <source>
        <dbReference type="Proteomes" id="UP001057520"/>
    </source>
</evidence>
<reference evidence="7 8" key="1">
    <citation type="submission" date="2022-04" db="EMBL/GenBank/DDBJ databases">
        <title>Genome sequence of soybean root-associated Caulobacter segnis RL271.</title>
        <authorList>
            <person name="Longley R."/>
            <person name="Bonito G."/>
            <person name="Trigodet F."/>
            <person name="Crosson S."/>
            <person name="Fiebig A."/>
        </authorList>
    </citation>
    <scope>NUCLEOTIDE SEQUENCE [LARGE SCALE GENOMIC DNA]</scope>
    <source>
        <strain evidence="7 8">RL271</strain>
    </source>
</reference>
<dbReference type="Proteomes" id="UP001057520">
    <property type="component" value="Chromosome"/>
</dbReference>
<evidence type="ECO:0000256" key="3">
    <source>
        <dbReference type="ARBA" id="ARBA00022670"/>
    </source>
</evidence>
<dbReference type="PANTHER" id="PTHR38469">
    <property type="entry name" value="PERIPLASMIC PEPTIDASE SUBFAMILY S1B"/>
    <property type="match status" value="1"/>
</dbReference>
<evidence type="ECO:0000256" key="2">
    <source>
        <dbReference type="ARBA" id="ARBA00022438"/>
    </source>
</evidence>
<keyword evidence="8" id="KW-1185">Reference proteome</keyword>
<dbReference type="SUPFAM" id="SSF50494">
    <property type="entry name" value="Trypsin-like serine proteases"/>
    <property type="match status" value="1"/>
</dbReference>
<keyword evidence="2 6" id="KW-0031">Aminopeptidase</keyword>
<dbReference type="Gene3D" id="2.40.10.10">
    <property type="entry name" value="Trypsin-like serine proteases"/>
    <property type="match status" value="1"/>
</dbReference>
<evidence type="ECO:0000256" key="6">
    <source>
        <dbReference type="RuleBase" id="RU366067"/>
    </source>
</evidence>
<name>A0ABY4ZYP5_9CAUL</name>
<keyword evidence="5 6" id="KW-0378">Hydrolase</keyword>
<proteinExistence type="inferred from homology"/>
<dbReference type="Pfam" id="PF10459">
    <property type="entry name" value="Peptidase_S46"/>
    <property type="match status" value="1"/>
</dbReference>
<dbReference type="PANTHER" id="PTHR38469:SF1">
    <property type="entry name" value="PERIPLASMIC PEPTIDASE SUBFAMILY S1B"/>
    <property type="match status" value="1"/>
</dbReference>
<accession>A0ABY4ZYP5</accession>
<dbReference type="EMBL" id="CP096040">
    <property type="protein sequence ID" value="USQ97678.1"/>
    <property type="molecule type" value="Genomic_DNA"/>
</dbReference>
<organism evidence="7 8">
    <name type="scientific">Caulobacter segnis</name>
    <dbReference type="NCBI Taxonomy" id="88688"/>
    <lineage>
        <taxon>Bacteria</taxon>
        <taxon>Pseudomonadati</taxon>
        <taxon>Pseudomonadota</taxon>
        <taxon>Alphaproteobacteria</taxon>
        <taxon>Caulobacterales</taxon>
        <taxon>Caulobacteraceae</taxon>
        <taxon>Caulobacter</taxon>
    </lineage>
</organism>
<dbReference type="InterPro" id="IPR009003">
    <property type="entry name" value="Peptidase_S1_PA"/>
</dbReference>
<keyword evidence="6" id="KW-0720">Serine protease</keyword>
<protein>
    <recommendedName>
        <fullName evidence="6">Dipeptidyl-peptidase</fullName>
        <ecNumber evidence="6">3.4.14.-</ecNumber>
    </recommendedName>
</protein>
<sequence length="661" mass="71130">MWTFDGIPVARIEAAYGVTLDRTWLDAVQASAVRLTNGCSAGLVSGEGLAVTNGHCVADCAQALSSSGDDYVQDGFLTEAREDERKCPGLQAEVLLTIIDVTDQVRLASEGKAGRDFVQARDGALAVAELAACGQDQTLRCQAIGFFRGGQYKVYKYRRYNDVRLVFMPEMASASFGGDPDNFNFPRYAFDIGFVRLYVDDAPAATPTFLPWRGKPPADGEPTFVVGNPGSTERQLTVAQLETQRDVVLPMLQLQRAELRGRLIQFGRDDADQARAASQALAWVQNSYKLSVGKQAALNDPAFLDAKRADDAALRAKVAADPKLADTTGAWDEIAKAQPAAADLFPALRMLETGAGGGSELYYYARLLVRAALERAKPEAERLPEYADARLPLIERKLADAPPIDPALERIYLEHWLLKTREALTVDAPRVRALLGRDSPERLAEALSGSALSDPEVRMALWKGGLAAVEASDDPLVRFVLRADPIARAARAAYEARVSGPVDIAAEKIAKARVAVLGDGAYPDATFSLRLSYGKVAGWKARGEAVRATTTFAGFYDRVTGVEPFAAAPRWLEAKGRLKSDTVFDFVSTNDIIGGNSGSPVLDAKGRLMGVAFDGNLPSLGGAYGYDGARNRTISVSAVAIVEALSKVYGRDALVKELTGR</sequence>
<evidence type="ECO:0000256" key="1">
    <source>
        <dbReference type="ARBA" id="ARBA00010491"/>
    </source>
</evidence>
<dbReference type="InterPro" id="IPR019500">
    <property type="entry name" value="Pep_S46"/>
</dbReference>
<evidence type="ECO:0000256" key="5">
    <source>
        <dbReference type="ARBA" id="ARBA00022801"/>
    </source>
</evidence>
<evidence type="ECO:0000256" key="4">
    <source>
        <dbReference type="ARBA" id="ARBA00022729"/>
    </source>
</evidence>
<gene>
    <name evidence="7" type="ORF">MZV50_09160</name>
</gene>
<dbReference type="EC" id="3.4.14.-" evidence="6"/>
<comment type="function">
    <text evidence="6">Catalyzes the removal of dipeptides from the N-terminus of oligopeptides.</text>
</comment>
<keyword evidence="3 6" id="KW-0645">Protease</keyword>
<keyword evidence="4" id="KW-0732">Signal</keyword>
<dbReference type="InterPro" id="IPR043504">
    <property type="entry name" value="Peptidase_S1_PA_chymotrypsin"/>
</dbReference>
<comment type="similarity">
    <text evidence="1 6">Belongs to the peptidase S46 family.</text>
</comment>
<evidence type="ECO:0000313" key="7">
    <source>
        <dbReference type="EMBL" id="USQ97678.1"/>
    </source>
</evidence>